<reference evidence="2" key="1">
    <citation type="submission" date="2016-10" db="EMBL/GenBank/DDBJ databases">
        <authorList>
            <person name="Varghese N."/>
            <person name="Submissions S."/>
        </authorList>
    </citation>
    <scope>NUCLEOTIDE SEQUENCE [LARGE SCALE GENOMIC DNA]</scope>
    <source>
        <strain evidence="2">CGMCC 1.6489</strain>
    </source>
</reference>
<name>A0A1I0BI31_9GAMM</name>
<dbReference type="EMBL" id="FOHZ01000004">
    <property type="protein sequence ID" value="SET05893.1"/>
    <property type="molecule type" value="Genomic_DNA"/>
</dbReference>
<evidence type="ECO:0000313" key="2">
    <source>
        <dbReference type="Proteomes" id="UP000198762"/>
    </source>
</evidence>
<keyword evidence="2" id="KW-1185">Reference proteome</keyword>
<dbReference type="AlphaFoldDB" id="A0A1I0BI31"/>
<protein>
    <submittedName>
        <fullName evidence="1">Uncharacterized protein</fullName>
    </submittedName>
</protein>
<dbReference type="RefSeq" id="WP_091849381.1">
    <property type="nucleotide sequence ID" value="NZ_FOHZ01000004.1"/>
</dbReference>
<dbReference type="OrthoDB" id="6625380at2"/>
<dbReference type="Proteomes" id="UP000198762">
    <property type="component" value="Unassembled WGS sequence"/>
</dbReference>
<proteinExistence type="predicted"/>
<organism evidence="1 2">
    <name type="scientific">Marinobacter segnicrescens</name>
    <dbReference type="NCBI Taxonomy" id="430453"/>
    <lineage>
        <taxon>Bacteria</taxon>
        <taxon>Pseudomonadati</taxon>
        <taxon>Pseudomonadota</taxon>
        <taxon>Gammaproteobacteria</taxon>
        <taxon>Pseudomonadales</taxon>
        <taxon>Marinobacteraceae</taxon>
        <taxon>Marinobacter</taxon>
    </lineage>
</organism>
<sequence length="138" mass="16182">MTDIPENQVIDFEISKAHLEATGWSLNQFERSNPFDCHAVYVYDFRFQTPELFTFPINDFNDRIVEQPAQVLATVLEQWMKKRHRKKLKGRERRALPGVIADYVKASQSYRAWLTRKSANDRMHAFIDLPPVFNPTAP</sequence>
<evidence type="ECO:0000313" key="1">
    <source>
        <dbReference type="EMBL" id="SET05893.1"/>
    </source>
</evidence>
<dbReference type="STRING" id="430453.SAMN04487962_1046"/>
<accession>A0A1I0BI31</accession>
<gene>
    <name evidence="1" type="ORF">SAMN04487962_1046</name>
</gene>